<dbReference type="EMBL" id="MGHU01000051">
    <property type="protein sequence ID" value="OGM76513.1"/>
    <property type="molecule type" value="Genomic_DNA"/>
</dbReference>
<comment type="caution">
    <text evidence="2">The sequence shown here is derived from an EMBL/GenBank/DDBJ whole genome shotgun (WGS) entry which is preliminary data.</text>
</comment>
<evidence type="ECO:0000313" key="3">
    <source>
        <dbReference type="Proteomes" id="UP000179241"/>
    </source>
</evidence>
<sequence>MNNHIKCPKCGKEIVIAEAIRAEVESDLKKDIESSIRNEAEVEVGQAKKELAESLSLIRELKNKDKDREVEMQKRLTMEEEKIKFEALKTYREEHELKEQEKEKIIADLKKDLEAAQRKATQGSQQTQGEVMELELEEMLRREFPDDEISEVKKGVRGADVTQTVKDKMGRTCGRILWESKNAQWSEGWLAKLRDDQREAKAELAVLVVENAPEGVTTFTYRDRVWVTKRKFAVPLALALRFDLVHLYFEKMSNVGKDEKMEVLYQYLTGSEFKHRIEAIVDAFSNLQETVEKEKRYFSVKWAREEKEIRKIIDSTHGMWGDLQAVTNRSLPSIKSLELEGGEDKDQIS</sequence>
<keyword evidence="1" id="KW-0175">Coiled coil</keyword>
<feature type="coiled-coil region" evidence="1">
    <location>
        <begin position="88"/>
        <end position="126"/>
    </location>
</feature>
<dbReference type="InterPro" id="IPR019219">
    <property type="entry name" value="DUF2130"/>
</dbReference>
<reference evidence="2 3" key="1">
    <citation type="journal article" date="2016" name="Nat. Commun.">
        <title>Thousands of microbial genomes shed light on interconnected biogeochemical processes in an aquifer system.</title>
        <authorList>
            <person name="Anantharaman K."/>
            <person name="Brown C.T."/>
            <person name="Hug L.A."/>
            <person name="Sharon I."/>
            <person name="Castelle C.J."/>
            <person name="Probst A.J."/>
            <person name="Thomas B.C."/>
            <person name="Singh A."/>
            <person name="Wilkins M.J."/>
            <person name="Karaoz U."/>
            <person name="Brodie E.L."/>
            <person name="Williams K.H."/>
            <person name="Hubbard S.S."/>
            <person name="Banfield J.F."/>
        </authorList>
    </citation>
    <scope>NUCLEOTIDE SEQUENCE [LARGE SCALE GENOMIC DNA]</scope>
</reference>
<gene>
    <name evidence="2" type="ORF">A2188_03075</name>
</gene>
<proteinExistence type="predicted"/>
<evidence type="ECO:0000256" key="1">
    <source>
        <dbReference type="SAM" id="Coils"/>
    </source>
</evidence>
<name>A0A1F8CJG1_9BACT</name>
<dbReference type="Pfam" id="PF09903">
    <property type="entry name" value="DUF2130"/>
    <property type="match status" value="1"/>
</dbReference>
<dbReference type="Proteomes" id="UP000179241">
    <property type="component" value="Unassembled WGS sequence"/>
</dbReference>
<dbReference type="AlphaFoldDB" id="A0A1F8CJG1"/>
<evidence type="ECO:0000313" key="2">
    <source>
        <dbReference type="EMBL" id="OGM76513.1"/>
    </source>
</evidence>
<protein>
    <recommendedName>
        <fullName evidence="4">DUF2130 domain-containing protein</fullName>
    </recommendedName>
</protein>
<accession>A0A1F8CJG1</accession>
<evidence type="ECO:0008006" key="4">
    <source>
        <dbReference type="Google" id="ProtNLM"/>
    </source>
</evidence>
<organism evidence="2 3">
    <name type="scientific">Candidatus Woesebacteria bacterium RIFOXYA1_FULL_43_9</name>
    <dbReference type="NCBI Taxonomy" id="1802534"/>
    <lineage>
        <taxon>Bacteria</taxon>
        <taxon>Candidatus Woeseibacteriota</taxon>
    </lineage>
</organism>